<dbReference type="SUPFAM" id="SSF69369">
    <property type="entry name" value="Cloacin translocation domain"/>
    <property type="match status" value="1"/>
</dbReference>
<dbReference type="InterPro" id="IPR016128">
    <property type="entry name" value="Pyosin/cloacin_T_dom"/>
</dbReference>
<dbReference type="SUPFAM" id="SSF54060">
    <property type="entry name" value="His-Me finger endonucleases"/>
    <property type="match status" value="1"/>
</dbReference>
<sequence length="461" mass="49504">MKQVGKSRSCSCSCCVSIRSPTKEFLERQRQLRGAEDVRRQQAARAADEARMQEDLRRWEEREEARRLEPPIVQQCTFAKSLMVPRGQACYPSAKAPFEGLSNYGDFAVLSTAEEITDDGATLHFIGGSVDALTLSGRLGKGALSLVRTVPVAVSGAGAAAIAGAAGSSVAGGLLAGTVAMLIPNWSLAPDAAFYTREDFADLTTATTGVRINIKYLPEQSVSAFGVYTGANRAWRSVPLIAATGQGEQLVADMGDGIGLIWTPAAGTRDKPAIPALEGAPQLPGPLVYPEAEQAERIYKHPVLEQDFRDAIIWFPTRPELSPIYLSLSVRNAPGVVTGKGEDVIGIWLAGAGQGLGVPIPTWIADKLRGREFSSFDLFRKAFWGEVANDSALSSQFTTSNLAALKKGYAPVTTALGQAGKRMSFELHHVDRVADGGPIYDVDNIRVTTPKNHIDIHRELK</sequence>
<evidence type="ECO:0000256" key="2">
    <source>
        <dbReference type="ARBA" id="ARBA00022529"/>
    </source>
</evidence>
<evidence type="ECO:0000256" key="7">
    <source>
        <dbReference type="ARBA" id="ARBA00023048"/>
    </source>
</evidence>
<evidence type="ECO:0000256" key="1">
    <source>
        <dbReference type="ARBA" id="ARBA00006811"/>
    </source>
</evidence>
<accession>A0A1C7Z0X2</accession>
<name>A0A1C7Z0X2_PSESX</name>
<protein>
    <recommendedName>
        <fullName evidence="8">Pyosin/cloacin translocation domain-containing protein</fullName>
    </recommendedName>
</protein>
<evidence type="ECO:0000313" key="10">
    <source>
        <dbReference type="Proteomes" id="UP000093104"/>
    </source>
</evidence>
<evidence type="ECO:0000256" key="4">
    <source>
        <dbReference type="ARBA" id="ARBA00022759"/>
    </source>
</evidence>
<dbReference type="PRINTS" id="PR01300">
    <property type="entry name" value="PYOCINKILLER"/>
</dbReference>
<evidence type="ECO:0000256" key="6">
    <source>
        <dbReference type="ARBA" id="ARBA00023022"/>
    </source>
</evidence>
<dbReference type="AlphaFoldDB" id="A0A1C7Z0X2"/>
<dbReference type="GO" id="GO:0042742">
    <property type="term" value="P:defense response to bacterium"/>
    <property type="evidence" value="ECO:0007669"/>
    <property type="project" value="UniProtKB-KW"/>
</dbReference>
<dbReference type="GO" id="GO:0004519">
    <property type="term" value="F:endonuclease activity"/>
    <property type="evidence" value="ECO:0007669"/>
    <property type="project" value="UniProtKB-KW"/>
</dbReference>
<dbReference type="GO" id="GO:0016787">
    <property type="term" value="F:hydrolase activity"/>
    <property type="evidence" value="ECO:0007669"/>
    <property type="project" value="UniProtKB-KW"/>
</dbReference>
<dbReference type="InterPro" id="IPR003060">
    <property type="entry name" value="Pyocin_killer"/>
</dbReference>
<dbReference type="OrthoDB" id="2067488at2"/>
<evidence type="ECO:0000259" key="8">
    <source>
        <dbReference type="Pfam" id="PF06958"/>
    </source>
</evidence>
<evidence type="ECO:0000313" key="9">
    <source>
        <dbReference type="EMBL" id="OCR22810.1"/>
    </source>
</evidence>
<dbReference type="Gene3D" id="3.90.540.10">
    <property type="entry name" value="Colicin/pyocin, DNase domain"/>
    <property type="match status" value="1"/>
</dbReference>
<comment type="caution">
    <text evidence="9">The sequence shown here is derived from an EMBL/GenBank/DDBJ whole genome shotgun (WGS) entry which is preliminary data.</text>
</comment>
<dbReference type="PATRIC" id="fig|317.243.peg.1067"/>
<dbReference type="InterPro" id="IPR003615">
    <property type="entry name" value="HNH_nuc"/>
</dbReference>
<keyword evidence="4" id="KW-0255">Endonuclease</keyword>
<dbReference type="InterPro" id="IPR036302">
    <property type="entry name" value="Pyosin/cloacin_T_dom_sf"/>
</dbReference>
<dbReference type="Pfam" id="PF06958">
    <property type="entry name" value="Pyocin_S"/>
    <property type="match status" value="1"/>
</dbReference>
<organism evidence="9 10">
    <name type="scientific">Pseudomonas syringae</name>
    <dbReference type="NCBI Taxonomy" id="317"/>
    <lineage>
        <taxon>Bacteria</taxon>
        <taxon>Pseudomonadati</taxon>
        <taxon>Pseudomonadota</taxon>
        <taxon>Gammaproteobacteria</taxon>
        <taxon>Pseudomonadales</taxon>
        <taxon>Pseudomonadaceae</taxon>
        <taxon>Pseudomonas</taxon>
    </lineage>
</organism>
<keyword evidence="3" id="KW-0540">Nuclease</keyword>
<keyword evidence="7" id="KW-0078">Bacteriocin</keyword>
<keyword evidence="5" id="KW-0378">Hydrolase</keyword>
<dbReference type="InterPro" id="IPR044925">
    <property type="entry name" value="His-Me_finger_sf"/>
</dbReference>
<dbReference type="GO" id="GO:0005102">
    <property type="term" value="F:signaling receptor binding"/>
    <property type="evidence" value="ECO:0007669"/>
    <property type="project" value="InterPro"/>
</dbReference>
<dbReference type="GO" id="GO:0019835">
    <property type="term" value="P:cytolysis"/>
    <property type="evidence" value="ECO:0007669"/>
    <property type="project" value="InterPro"/>
</dbReference>
<dbReference type="InterPro" id="IPR037146">
    <property type="entry name" value="Colicin/pyocin_DNase_dom_sf"/>
</dbReference>
<evidence type="ECO:0000256" key="5">
    <source>
        <dbReference type="ARBA" id="ARBA00022801"/>
    </source>
</evidence>
<keyword evidence="2" id="KW-0929">Antimicrobial</keyword>
<feature type="domain" description="Pyosin/cloacin translocation" evidence="8">
    <location>
        <begin position="197"/>
        <end position="326"/>
    </location>
</feature>
<proteinExistence type="inferred from homology"/>
<gene>
    <name evidence="9" type="ORF">AFK24_22535</name>
</gene>
<keyword evidence="6" id="KW-0044">Antibiotic</keyword>
<comment type="similarity">
    <text evidence="1">Belongs to the colicin/pyosin nuclease family.</text>
</comment>
<dbReference type="Pfam" id="PF21431">
    <property type="entry name" value="Col-Pyo_DNase"/>
    <property type="match status" value="1"/>
</dbReference>
<dbReference type="CDD" id="cd00085">
    <property type="entry name" value="HNHc"/>
    <property type="match status" value="1"/>
</dbReference>
<dbReference type="EMBL" id="LGSI01000066">
    <property type="protein sequence ID" value="OCR22810.1"/>
    <property type="molecule type" value="Genomic_DNA"/>
</dbReference>
<dbReference type="Proteomes" id="UP000093104">
    <property type="component" value="Unassembled WGS sequence"/>
</dbReference>
<reference evidence="9 10" key="1">
    <citation type="submission" date="2015-07" db="EMBL/GenBank/DDBJ databases">
        <title>Draft genome sequence of a diazotrophic, plant growth-promoting rhizobacterium of the Pseudomonas syringae complex.</title>
        <authorList>
            <person name="Patten C.L."/>
            <person name="Jeong H."/>
        </authorList>
    </citation>
    <scope>NUCLEOTIDE SEQUENCE [LARGE SCALE GENOMIC DNA]</scope>
    <source>
        <strain evidence="9 10">GR12-2</strain>
    </source>
</reference>
<evidence type="ECO:0000256" key="3">
    <source>
        <dbReference type="ARBA" id="ARBA00022722"/>
    </source>
</evidence>
<dbReference type="GO" id="GO:0031640">
    <property type="term" value="P:killing of cells of another organism"/>
    <property type="evidence" value="ECO:0007669"/>
    <property type="project" value="UniProtKB-KW"/>
</dbReference>